<feature type="region of interest" description="Disordered" evidence="1">
    <location>
        <begin position="919"/>
        <end position="941"/>
    </location>
</feature>
<dbReference type="AlphaFoldDB" id="A0A931G3B2"/>
<gene>
    <name evidence="2" type="ORF">I4J89_45325</name>
</gene>
<proteinExistence type="predicted"/>
<dbReference type="RefSeq" id="WP_196420432.1">
    <property type="nucleotide sequence ID" value="NZ_JADQTO010000042.1"/>
</dbReference>
<evidence type="ECO:0000256" key="1">
    <source>
        <dbReference type="SAM" id="MobiDB-lite"/>
    </source>
</evidence>
<dbReference type="InterPro" id="IPR027417">
    <property type="entry name" value="P-loop_NTPase"/>
</dbReference>
<organism evidence="2 3">
    <name type="scientific">Actinoplanes aureus</name>
    <dbReference type="NCBI Taxonomy" id="2792083"/>
    <lineage>
        <taxon>Bacteria</taxon>
        <taxon>Bacillati</taxon>
        <taxon>Actinomycetota</taxon>
        <taxon>Actinomycetes</taxon>
        <taxon>Micromonosporales</taxon>
        <taxon>Micromonosporaceae</taxon>
        <taxon>Actinoplanes</taxon>
    </lineage>
</organism>
<protein>
    <submittedName>
        <fullName evidence="2">Uncharacterized protein</fullName>
    </submittedName>
</protein>
<evidence type="ECO:0000313" key="3">
    <source>
        <dbReference type="Proteomes" id="UP000598146"/>
    </source>
</evidence>
<reference evidence="2" key="1">
    <citation type="submission" date="2020-11" db="EMBL/GenBank/DDBJ databases">
        <title>Isolation and identification of active actinomycetes.</title>
        <authorList>
            <person name="Sun X."/>
        </authorList>
    </citation>
    <scope>NUCLEOTIDE SEQUENCE</scope>
    <source>
        <strain evidence="2">NEAU-A11</strain>
    </source>
</reference>
<dbReference type="SUPFAM" id="SSF52540">
    <property type="entry name" value="P-loop containing nucleoside triphosphate hydrolases"/>
    <property type="match status" value="1"/>
</dbReference>
<keyword evidence="3" id="KW-1185">Reference proteome</keyword>
<evidence type="ECO:0000313" key="2">
    <source>
        <dbReference type="EMBL" id="MBG0568662.1"/>
    </source>
</evidence>
<sequence length="941" mass="101091">MADQLSPRNAADEGRTGRIRLPSQAAIPGRPAATALRDALRWLVRDSAFATLEELGSAMPRVMGRRRLSELLSGHQLPDTHDVDGLVSRCAPKRRAEILGLLRAAHAEDSAARTRPEWDLSALVRQTSADGQRLPLVKEITDWQRFGVHHPIAVLASGQDLSERTAAGVLPAYVLRERDRTQLRPALVAAADGPPVLVLITGESTAGKSRTAMEAARAELADWRLLVPRTPDLLAQLLDRRPNLAFTVVWVDEADEFLQQSRGAEVLERLLDLPSGPTIVLATLRTDAEDALRGTAAGRRLRYPAVRRITLHRRPPAGELAAELDRARRLDDPWIAEALTKVGDGYGLAEWLAAGPQVLTEWEQAGASERDVVRRTGAAIVAAAIDCYRAGYTTPVPERLLHEAHRLYLPVPAAAEDAVWPAALAWARAPVAGATGLLIHRPARGDRAFDYLLSHAHRTGAPAVDERLWPILARHATPATLATITASAARHGRTGLVRALEERSLAHLTYRADHGDGSAAESLAALLAGQDDVAGLTRRADLPASRALDNLLFERGDAAGLAQRAETSDGAGWLLAVLLHRRGDQAELTRRADDGDRSAAQLLARLLQERGDETGLSRRAELGDQHAAQLLAALLVERRDEAELSRRAGEGDTYAAQSLAAIRIERVDEAELALLADGGNRDAGMRLSHLLAERADEAELSRRADRGDHYAARALVGLLAARQDETALAERADRGDVNAVVELARLLADRGDTGELTRRADGGDRHAGAELARLLAAQGREDELARRAGNGDAYAPIWLAELLAGRGDETALSRRADDGDQNATLKLALLLHSRGDEAELTRRADAGDHRAARELAALLAERGDEAGLVRRADAGDDDAVLCLARLLAERGDEKALADRGDRWAARLLTDLLMARGSAGAGRPAGADSVGPGHGGRGGHPR</sequence>
<name>A0A931G3B2_9ACTN</name>
<comment type="caution">
    <text evidence="2">The sequence shown here is derived from an EMBL/GenBank/DDBJ whole genome shotgun (WGS) entry which is preliminary data.</text>
</comment>
<dbReference type="Proteomes" id="UP000598146">
    <property type="component" value="Unassembled WGS sequence"/>
</dbReference>
<feature type="region of interest" description="Disordered" evidence="1">
    <location>
        <begin position="1"/>
        <end position="21"/>
    </location>
</feature>
<accession>A0A931G3B2</accession>
<dbReference type="EMBL" id="JADQTO010000042">
    <property type="protein sequence ID" value="MBG0568662.1"/>
    <property type="molecule type" value="Genomic_DNA"/>
</dbReference>